<dbReference type="Pfam" id="PF03600">
    <property type="entry name" value="CitMHS"/>
    <property type="match status" value="1"/>
</dbReference>
<evidence type="ECO:0000256" key="1">
    <source>
        <dbReference type="ARBA" id="ARBA00004141"/>
    </source>
</evidence>
<dbReference type="GeneID" id="112049685"/>
<keyword evidence="3 6" id="KW-0812">Transmembrane</keyword>
<feature type="domain" description="Citrate transporter-like" evidence="7">
    <location>
        <begin position="68"/>
        <end position="534"/>
    </location>
</feature>
<comment type="subcellular location">
    <subcellularLocation>
        <location evidence="1">Membrane</location>
        <topology evidence="1">Multi-pass membrane protein</topology>
    </subcellularLocation>
</comment>
<evidence type="ECO:0000313" key="8">
    <source>
        <dbReference type="Proteomes" id="UP001652582"/>
    </source>
</evidence>
<evidence type="ECO:0000256" key="4">
    <source>
        <dbReference type="ARBA" id="ARBA00022989"/>
    </source>
</evidence>
<sequence length="647" mass="73206">MGALASMFGRKDPRTPVKNGFQRLKNILAVHCRGIIGTLVPLIVLPVLIKKGEHHRTVAGLWFWMAWFFLWQPVNIEVTGFIPLFLLPMTGAMNTLTTTKCYFSDNVALLILGSMMHLLINSTGVDRRVILWMLCSGDSCQFSGKRLVFKASAAAFFLSMFCNRLIVTSTIIQLLVPAFNNLQSSTSGYRATKADYDVMRHIVICAVQTASSIGSVAIVHASFATMAMRAIFYRYVLRTYSNILPANSHWNRYEFPDVFNYLQYTCFAFPTAFVMFIFNFLYYVFLMNFIVKPMSGNSMVYMRNMLHEHKKSPSMTVPLTLHQKEEKNVCLFRTNLMTKYSDIKTSYYHKTRIHICLGFALNFLFCTILLFLLTSLKKCYYDFSIRDATVAAIFVTLLHIFPRTFLFTNYVTARVKSHIGPVLKPDSPFMQWNYFDKNTNYGYIILIGYRVIILSFFFITESIAGGGVALNTAIRVSKLNEKIPQYGEDIANLPWVYSILVVCIIATVLPNIMSSVAACCVLLPCVLHMAPELRAALRQDEVAPAPATPPGPWSYSYYLGALAVSMGSSFGFALPFLYTPAYFCHHTGKVPINKMIKYTIGSVFICIIVLWFTVHFFAPVIWYDKGVGIKTYLVSTTTTTTEAPPQD</sequence>
<evidence type="ECO:0000259" key="7">
    <source>
        <dbReference type="Pfam" id="PF03600"/>
    </source>
</evidence>
<feature type="transmembrane region" description="Helical" evidence="6">
    <location>
        <begin position="447"/>
        <end position="470"/>
    </location>
</feature>
<keyword evidence="4 6" id="KW-1133">Transmembrane helix</keyword>
<keyword evidence="5 6" id="KW-0472">Membrane</keyword>
<feature type="transmembrane region" description="Helical" evidence="6">
    <location>
        <begin position="598"/>
        <end position="623"/>
    </location>
</feature>
<proteinExistence type="predicted"/>
<feature type="transmembrane region" description="Helical" evidence="6">
    <location>
        <begin position="147"/>
        <end position="176"/>
    </location>
</feature>
<keyword evidence="2" id="KW-0813">Transport</keyword>
<evidence type="ECO:0000256" key="2">
    <source>
        <dbReference type="ARBA" id="ARBA00022448"/>
    </source>
</evidence>
<keyword evidence="8" id="KW-1185">Reference proteome</keyword>
<evidence type="ECO:0000256" key="6">
    <source>
        <dbReference type="SAM" id="Phobius"/>
    </source>
</evidence>
<dbReference type="InterPro" id="IPR004680">
    <property type="entry name" value="Cit_transptr-like_dom"/>
</dbReference>
<evidence type="ECO:0000256" key="3">
    <source>
        <dbReference type="ARBA" id="ARBA00022692"/>
    </source>
</evidence>
<evidence type="ECO:0000256" key="5">
    <source>
        <dbReference type="ARBA" id="ARBA00023136"/>
    </source>
</evidence>
<name>A0ABM3LMT7_BICAN</name>
<feature type="transmembrane region" description="Helical" evidence="6">
    <location>
        <begin position="557"/>
        <end position="578"/>
    </location>
</feature>
<feature type="transmembrane region" description="Helical" evidence="6">
    <location>
        <begin position="388"/>
        <end position="406"/>
    </location>
</feature>
<reference evidence="9" key="1">
    <citation type="submission" date="2025-08" db="UniProtKB">
        <authorList>
            <consortium name="RefSeq"/>
        </authorList>
    </citation>
    <scope>IDENTIFICATION</scope>
</reference>
<feature type="transmembrane region" description="Helical" evidence="6">
    <location>
        <begin position="107"/>
        <end position="126"/>
    </location>
</feature>
<evidence type="ECO:0000313" key="9">
    <source>
        <dbReference type="RefSeq" id="XP_052740390.1"/>
    </source>
</evidence>
<gene>
    <name evidence="9" type="primary">LOC112049685</name>
</gene>
<dbReference type="RefSeq" id="XP_052740390.1">
    <property type="nucleotide sequence ID" value="XM_052884430.1"/>
</dbReference>
<dbReference type="Proteomes" id="UP001652582">
    <property type="component" value="Chromosome 11"/>
</dbReference>
<feature type="transmembrane region" description="Helical" evidence="6">
    <location>
        <begin position="516"/>
        <end position="537"/>
    </location>
</feature>
<feature type="transmembrane region" description="Helical" evidence="6">
    <location>
        <begin position="261"/>
        <end position="285"/>
    </location>
</feature>
<feature type="transmembrane region" description="Helical" evidence="6">
    <location>
        <begin position="61"/>
        <end position="87"/>
    </location>
</feature>
<feature type="transmembrane region" description="Helical" evidence="6">
    <location>
        <begin position="27"/>
        <end position="49"/>
    </location>
</feature>
<organism evidence="8 9">
    <name type="scientific">Bicyclus anynana</name>
    <name type="common">Squinting bush brown butterfly</name>
    <dbReference type="NCBI Taxonomy" id="110368"/>
    <lineage>
        <taxon>Eukaryota</taxon>
        <taxon>Metazoa</taxon>
        <taxon>Ecdysozoa</taxon>
        <taxon>Arthropoda</taxon>
        <taxon>Hexapoda</taxon>
        <taxon>Insecta</taxon>
        <taxon>Pterygota</taxon>
        <taxon>Neoptera</taxon>
        <taxon>Endopterygota</taxon>
        <taxon>Lepidoptera</taxon>
        <taxon>Glossata</taxon>
        <taxon>Ditrysia</taxon>
        <taxon>Papilionoidea</taxon>
        <taxon>Nymphalidae</taxon>
        <taxon>Satyrinae</taxon>
        <taxon>Satyrini</taxon>
        <taxon>Mycalesina</taxon>
        <taxon>Bicyclus</taxon>
    </lineage>
</organism>
<feature type="transmembrane region" description="Helical" evidence="6">
    <location>
        <begin position="353"/>
        <end position="376"/>
    </location>
</feature>
<dbReference type="PANTHER" id="PTHR10283:SF82">
    <property type="entry name" value="SOLUTE CARRIER FAMILY 13 MEMBER 2"/>
    <property type="match status" value="1"/>
</dbReference>
<dbReference type="PANTHER" id="PTHR10283">
    <property type="entry name" value="SOLUTE CARRIER FAMILY 13 MEMBER"/>
    <property type="match status" value="1"/>
</dbReference>
<accession>A0ABM3LMT7</accession>
<protein>
    <submittedName>
        <fullName evidence="9">Protein I'm not dead yet-like</fullName>
    </submittedName>
</protein>
<feature type="transmembrane region" description="Helical" evidence="6">
    <location>
        <begin position="490"/>
        <end position="509"/>
    </location>
</feature>